<keyword evidence="2" id="KW-0560">Oxidoreductase</keyword>
<protein>
    <submittedName>
        <fullName evidence="3">D-xylose dehydrogenase</fullName>
    </submittedName>
</protein>
<dbReference type="SUPFAM" id="SSF51735">
    <property type="entry name" value="NAD(P)-binding Rossmann-fold domains"/>
    <property type="match status" value="1"/>
</dbReference>
<dbReference type="Gene3D" id="3.40.50.720">
    <property type="entry name" value="NAD(P)-binding Rossmann-like Domain"/>
    <property type="match status" value="1"/>
</dbReference>
<name>A0A239PUE2_9RHOB</name>
<dbReference type="InterPro" id="IPR020904">
    <property type="entry name" value="Sc_DH/Rdtase_CS"/>
</dbReference>
<gene>
    <name evidence="3" type="ORF">SAMN05444959_10576</name>
</gene>
<keyword evidence="4" id="KW-1185">Reference proteome</keyword>
<accession>A0A239PUE2</accession>
<evidence type="ECO:0000256" key="2">
    <source>
        <dbReference type="ARBA" id="ARBA00023002"/>
    </source>
</evidence>
<evidence type="ECO:0000313" key="4">
    <source>
        <dbReference type="Proteomes" id="UP000198307"/>
    </source>
</evidence>
<proteinExistence type="inferred from homology"/>
<sequence length="250" mass="27040">MTQQPIFPDLAGKDVAVTGGASGIGAAIVRAFCAQNARVSFFDINETAGQALEQDLSPLAQFVPLDLSHPEMIAPAFDAAARDGAFDILINNAAHDDRHRIEDVSPQYWRDRLAVNLDHHFFCAQAVIPAMRQAGRGVIINMGSIAWRVGLDDAPAYVTAKAAIEGLSHGLARSLGRHGIRVNCVLPGFVRTQRQVEKWVTPEFEAEVLSRQCLQDFIQPEDVAAVVVMLASDSARAVTNQTVIVDAGWS</sequence>
<dbReference type="CDD" id="cd05233">
    <property type="entry name" value="SDR_c"/>
    <property type="match status" value="1"/>
</dbReference>
<dbReference type="FunFam" id="3.40.50.720:FF:000084">
    <property type="entry name" value="Short-chain dehydrogenase reductase"/>
    <property type="match status" value="1"/>
</dbReference>
<dbReference type="PROSITE" id="PS00061">
    <property type="entry name" value="ADH_SHORT"/>
    <property type="match status" value="1"/>
</dbReference>
<dbReference type="AlphaFoldDB" id="A0A239PUE2"/>
<evidence type="ECO:0000313" key="3">
    <source>
        <dbReference type="EMBL" id="SNT73536.1"/>
    </source>
</evidence>
<comment type="similarity">
    <text evidence="1">Belongs to the short-chain dehydrogenases/reductases (SDR) family.</text>
</comment>
<dbReference type="PANTHER" id="PTHR42760:SF133">
    <property type="entry name" value="3-OXOACYL-[ACYL-CARRIER-PROTEIN] REDUCTASE"/>
    <property type="match status" value="1"/>
</dbReference>
<dbReference type="OrthoDB" id="9789398at2"/>
<dbReference type="PRINTS" id="PR00081">
    <property type="entry name" value="GDHRDH"/>
</dbReference>
<evidence type="ECO:0000256" key="1">
    <source>
        <dbReference type="ARBA" id="ARBA00006484"/>
    </source>
</evidence>
<dbReference type="GO" id="GO:0016616">
    <property type="term" value="F:oxidoreductase activity, acting on the CH-OH group of donors, NAD or NADP as acceptor"/>
    <property type="evidence" value="ECO:0007669"/>
    <property type="project" value="TreeGrafter"/>
</dbReference>
<dbReference type="InterPro" id="IPR036291">
    <property type="entry name" value="NAD(P)-bd_dom_sf"/>
</dbReference>
<organism evidence="3 4">
    <name type="scientific">Paracoccus seriniphilus</name>
    <dbReference type="NCBI Taxonomy" id="184748"/>
    <lineage>
        <taxon>Bacteria</taxon>
        <taxon>Pseudomonadati</taxon>
        <taxon>Pseudomonadota</taxon>
        <taxon>Alphaproteobacteria</taxon>
        <taxon>Rhodobacterales</taxon>
        <taxon>Paracoccaceae</taxon>
        <taxon>Paracoccus</taxon>
    </lineage>
</organism>
<dbReference type="Pfam" id="PF13561">
    <property type="entry name" value="adh_short_C2"/>
    <property type="match status" value="1"/>
</dbReference>
<dbReference type="PRINTS" id="PR00080">
    <property type="entry name" value="SDRFAMILY"/>
</dbReference>
<dbReference type="Proteomes" id="UP000198307">
    <property type="component" value="Unassembled WGS sequence"/>
</dbReference>
<dbReference type="RefSeq" id="WP_089344020.1">
    <property type="nucleotide sequence ID" value="NZ_CP067132.1"/>
</dbReference>
<dbReference type="EMBL" id="FZQB01000005">
    <property type="protein sequence ID" value="SNT73536.1"/>
    <property type="molecule type" value="Genomic_DNA"/>
</dbReference>
<dbReference type="PANTHER" id="PTHR42760">
    <property type="entry name" value="SHORT-CHAIN DEHYDROGENASES/REDUCTASES FAMILY MEMBER"/>
    <property type="match status" value="1"/>
</dbReference>
<reference evidence="3 4" key="1">
    <citation type="submission" date="2017-07" db="EMBL/GenBank/DDBJ databases">
        <authorList>
            <person name="Sun Z.S."/>
            <person name="Albrecht U."/>
            <person name="Echele G."/>
            <person name="Lee C.C."/>
        </authorList>
    </citation>
    <scope>NUCLEOTIDE SEQUENCE [LARGE SCALE GENOMIC DNA]</scope>
    <source>
        <strain evidence="3 4">DSM 14827</strain>
    </source>
</reference>
<dbReference type="InterPro" id="IPR002347">
    <property type="entry name" value="SDR_fam"/>
</dbReference>